<keyword evidence="9" id="KW-0175">Coiled coil</keyword>
<dbReference type="InterPro" id="IPR007590">
    <property type="entry name" value="Saf4/Yju2"/>
</dbReference>
<evidence type="ECO:0000256" key="4">
    <source>
        <dbReference type="ARBA" id="ARBA00022728"/>
    </source>
</evidence>
<evidence type="ECO:0000256" key="10">
    <source>
        <dbReference type="SAM" id="MobiDB-lite"/>
    </source>
</evidence>
<evidence type="ECO:0000256" key="8">
    <source>
        <dbReference type="HAMAP-Rule" id="MF_03226"/>
    </source>
</evidence>
<reference evidence="11" key="1">
    <citation type="submission" date="2020-05" db="UniProtKB">
        <authorList>
            <consortium name="EnsemblMetazoa"/>
        </authorList>
    </citation>
    <scope>IDENTIFICATION</scope>
    <source>
        <strain evidence="11">Aabys</strain>
    </source>
</reference>
<dbReference type="Proteomes" id="UP001652621">
    <property type="component" value="Unplaced"/>
</dbReference>
<name>A0A1I8M514_MUSDO</name>
<dbReference type="OrthoDB" id="674963at2759"/>
<feature type="coiled-coil region" evidence="9">
    <location>
        <begin position="108"/>
        <end position="199"/>
    </location>
</feature>
<evidence type="ECO:0000256" key="9">
    <source>
        <dbReference type="SAM" id="Coils"/>
    </source>
</evidence>
<dbReference type="GO" id="GO:0000349">
    <property type="term" value="P:generation of catalytic spliceosome for first transesterification step"/>
    <property type="evidence" value="ECO:0007669"/>
    <property type="project" value="UniProtKB-UniRule"/>
</dbReference>
<dbReference type="KEGG" id="mde:101894712"/>
<comment type="subunit">
    <text evidence="8">Component of the spliceosome. Present in the activated B complex, the catalytically activated B* complex which catalyzes the branching, the catalytic step 1 C complex catalyzing the exon ligation, and the postcatalytic P complex containing the ligated exons (mRNA) and the excised lariat intron.</text>
</comment>
<comment type="subcellular location">
    <subcellularLocation>
        <location evidence="1 8">Nucleus</location>
    </subcellularLocation>
</comment>
<accession>A0A1I8M514</accession>
<gene>
    <name evidence="11" type="primary">101894712</name>
    <name evidence="13" type="synonym">LOC101894712</name>
</gene>
<dbReference type="eggNOG" id="KOG2989">
    <property type="taxonomic scope" value="Eukaryota"/>
</dbReference>
<feature type="binding site" evidence="8">
    <location>
        <position position="46"/>
    </location>
    <ligand>
        <name>Zn(2+)</name>
        <dbReference type="ChEBI" id="CHEBI:29105"/>
    </ligand>
</feature>
<dbReference type="RefSeq" id="XP_005185074.1">
    <property type="nucleotide sequence ID" value="XM_005185017.3"/>
</dbReference>
<reference evidence="13" key="2">
    <citation type="submission" date="2025-04" db="UniProtKB">
        <authorList>
            <consortium name="RefSeq"/>
        </authorList>
    </citation>
    <scope>IDENTIFICATION</scope>
    <source>
        <strain evidence="13">Aabys</strain>
    </source>
</reference>
<dbReference type="EnsemblMetazoa" id="MDOA001309-RA">
    <property type="protein sequence ID" value="MDOA001309-PA"/>
    <property type="gene ID" value="MDOA001309"/>
</dbReference>
<dbReference type="PANTHER" id="PTHR12111:SF1">
    <property type="entry name" value="SPLICING FACTOR YJU2"/>
    <property type="match status" value="1"/>
</dbReference>
<dbReference type="GO" id="GO:0046872">
    <property type="term" value="F:metal ion binding"/>
    <property type="evidence" value="ECO:0007669"/>
    <property type="project" value="UniProtKB-KW"/>
</dbReference>
<evidence type="ECO:0000256" key="2">
    <source>
        <dbReference type="ARBA" id="ARBA00022664"/>
    </source>
</evidence>
<keyword evidence="6" id="KW-0508">mRNA splicing</keyword>
<dbReference type="VEuPathDB" id="VectorBase:MDOA001309"/>
<evidence type="ECO:0000256" key="3">
    <source>
        <dbReference type="ARBA" id="ARBA00022723"/>
    </source>
</evidence>
<dbReference type="Pfam" id="PF04502">
    <property type="entry name" value="Saf4_Yju2"/>
    <property type="match status" value="1"/>
</dbReference>
<dbReference type="GeneID" id="101894712"/>
<feature type="binding site" evidence="8">
    <location>
        <position position="80"/>
    </location>
    <ligand>
        <name>Zn(2+)</name>
        <dbReference type="ChEBI" id="CHEBI:29105"/>
    </ligand>
</feature>
<feature type="compositionally biased region" description="Polar residues" evidence="10">
    <location>
        <begin position="277"/>
        <end position="294"/>
    </location>
</feature>
<protein>
    <recommendedName>
        <fullName evidence="8">Splicing factor YJU2</fullName>
    </recommendedName>
</protein>
<dbReference type="GO" id="GO:0071006">
    <property type="term" value="C:U2-type catalytic step 1 spliceosome"/>
    <property type="evidence" value="ECO:0007669"/>
    <property type="project" value="UniProtKB-UniRule"/>
</dbReference>
<feature type="compositionally biased region" description="Low complexity" evidence="10">
    <location>
        <begin position="307"/>
        <end position="326"/>
    </location>
</feature>
<sequence>MSERKVLNKYYPPDFDPSKIPRMKLSKNRQYTVRLMAPFNMRCKTCGEYIYKGKKFNARKEDVEHETYVGIRIYRFYIKCTRCLQEISFKTDPKNTDYEIEAGATRNFMALKMAEEQARREEEELREEEANNPMKLLENRTQQSRNEIEMLESLEELRDLNRRQETVDYETMLQQYNTKETERERLERQEREDEEYIKSINFKNKNTDCSKKIVAEEIIEEIKDDEPTPSKVQKTSELCITFKKPAGSNNANPSGKLGLNNIVKRKQPLVVVRPKPSNASDNQTQIENSTPLQNSSSSTGSKEESSTTKSSTTGGSGLSLLSAYSDSSEDSN</sequence>
<dbReference type="VEuPathDB" id="VectorBase:MDOMA2_000195"/>
<evidence type="ECO:0000256" key="7">
    <source>
        <dbReference type="ARBA" id="ARBA00023242"/>
    </source>
</evidence>
<comment type="function">
    <text evidence="8">Part of the spliceosome which catalyzes two sequential transesterification reactions, first the excision of the non-coding intron from pre-mRNA and then the ligation of the coding exons to form the mature mRNA. Plays a role in stabilizing the structure of the spliceosome catalytic core and docking of the branch helix into the active site, producing 5'-exon and lariat intron-3'-intermediates.</text>
</comment>
<proteinExistence type="inferred from homology"/>
<dbReference type="HAMAP" id="MF_03226">
    <property type="entry name" value="YJU2"/>
    <property type="match status" value="1"/>
</dbReference>
<keyword evidence="12" id="KW-1185">Reference proteome</keyword>
<feature type="binding site" evidence="8">
    <location>
        <position position="83"/>
    </location>
    <ligand>
        <name>Zn(2+)</name>
        <dbReference type="ChEBI" id="CHEBI:29105"/>
    </ligand>
</feature>
<evidence type="ECO:0000313" key="13">
    <source>
        <dbReference type="RefSeq" id="XP_005185074.1"/>
    </source>
</evidence>
<dbReference type="InterPro" id="IPR043701">
    <property type="entry name" value="Yju2"/>
</dbReference>
<feature type="region of interest" description="Disordered" evidence="10">
    <location>
        <begin position="273"/>
        <end position="332"/>
    </location>
</feature>
<evidence type="ECO:0000256" key="5">
    <source>
        <dbReference type="ARBA" id="ARBA00022833"/>
    </source>
</evidence>
<keyword evidence="4 8" id="KW-0747">Spliceosome</keyword>
<dbReference type="STRING" id="7370.A0A1I8M514"/>
<keyword evidence="2" id="KW-0507">mRNA processing</keyword>
<organism evidence="11">
    <name type="scientific">Musca domestica</name>
    <name type="common">House fly</name>
    <dbReference type="NCBI Taxonomy" id="7370"/>
    <lineage>
        <taxon>Eukaryota</taxon>
        <taxon>Metazoa</taxon>
        <taxon>Ecdysozoa</taxon>
        <taxon>Arthropoda</taxon>
        <taxon>Hexapoda</taxon>
        <taxon>Insecta</taxon>
        <taxon>Pterygota</taxon>
        <taxon>Neoptera</taxon>
        <taxon>Endopterygota</taxon>
        <taxon>Diptera</taxon>
        <taxon>Brachycera</taxon>
        <taxon>Muscomorpha</taxon>
        <taxon>Muscoidea</taxon>
        <taxon>Muscidae</taxon>
        <taxon>Musca</taxon>
    </lineage>
</organism>
<evidence type="ECO:0000256" key="1">
    <source>
        <dbReference type="ARBA" id="ARBA00004123"/>
    </source>
</evidence>
<evidence type="ECO:0000313" key="12">
    <source>
        <dbReference type="Proteomes" id="UP001652621"/>
    </source>
</evidence>
<feature type="binding site" evidence="8">
    <location>
        <position position="43"/>
    </location>
    <ligand>
        <name>Zn(2+)</name>
        <dbReference type="ChEBI" id="CHEBI:29105"/>
    </ligand>
</feature>
<dbReference type="PANTHER" id="PTHR12111">
    <property type="entry name" value="SPLICING FACTOR YJU2"/>
    <property type="match status" value="1"/>
</dbReference>
<dbReference type="AlphaFoldDB" id="A0A1I8M514"/>
<keyword evidence="5 8" id="KW-0862">Zinc</keyword>
<comment type="similarity">
    <text evidence="8">Belongs to the CWC16 family. YJU2 subfamily.</text>
</comment>
<evidence type="ECO:0000256" key="6">
    <source>
        <dbReference type="ARBA" id="ARBA00023187"/>
    </source>
</evidence>
<keyword evidence="3 8" id="KW-0479">Metal-binding</keyword>
<keyword evidence="7 8" id="KW-0539">Nucleus</keyword>
<evidence type="ECO:0000313" key="11">
    <source>
        <dbReference type="EnsemblMetazoa" id="MDOA001309-PA"/>
    </source>
</evidence>